<evidence type="ECO:0000259" key="4">
    <source>
        <dbReference type="Pfam" id="PF11127"/>
    </source>
</evidence>
<dbReference type="SUPFAM" id="SSF55961">
    <property type="entry name" value="Bet v1-like"/>
    <property type="match status" value="1"/>
</dbReference>
<dbReference type="CDD" id="cd07817">
    <property type="entry name" value="SRPBCC_8"/>
    <property type="match status" value="1"/>
</dbReference>
<proteinExistence type="inferred from homology"/>
<dbReference type="Gene3D" id="3.30.530.20">
    <property type="match status" value="1"/>
</dbReference>
<comment type="caution">
    <text evidence="5">The sequence shown here is derived from an EMBL/GenBank/DDBJ whole genome shotgun (WGS) entry which is preliminary data.</text>
</comment>
<evidence type="ECO:0000313" key="6">
    <source>
        <dbReference type="Proteomes" id="UP000298337"/>
    </source>
</evidence>
<dbReference type="Pfam" id="PF03364">
    <property type="entry name" value="Polyketide_cyc"/>
    <property type="match status" value="1"/>
</dbReference>
<evidence type="ECO:0000256" key="2">
    <source>
        <dbReference type="SAM" id="MobiDB-lite"/>
    </source>
</evidence>
<dbReference type="InterPro" id="IPR021309">
    <property type="entry name" value="YgaP-like_TM"/>
</dbReference>
<gene>
    <name evidence="5" type="ORF">EU556_12080</name>
</gene>
<dbReference type="Proteomes" id="UP000298337">
    <property type="component" value="Unassembled WGS sequence"/>
</dbReference>
<dbReference type="InterPro" id="IPR023393">
    <property type="entry name" value="START-like_dom_sf"/>
</dbReference>
<evidence type="ECO:0000313" key="5">
    <source>
        <dbReference type="EMBL" id="TGE08443.1"/>
    </source>
</evidence>
<reference evidence="5 6" key="1">
    <citation type="submission" date="2019-04" db="EMBL/GenBank/DDBJ databases">
        <authorList>
            <person name="Feng G."/>
            <person name="Zhang J."/>
            <person name="Zhu H."/>
        </authorList>
    </citation>
    <scope>NUCLEOTIDE SEQUENCE [LARGE SCALE GENOMIC DNA]</scope>
    <source>
        <strain evidence="5 6">92R-1</strain>
    </source>
</reference>
<dbReference type="AlphaFoldDB" id="A0A4Z0P7W7"/>
<feature type="domain" description="Coenzyme Q-binding protein COQ10 START" evidence="3">
    <location>
        <begin position="107"/>
        <end position="219"/>
    </location>
</feature>
<dbReference type="OrthoDB" id="9797595at2"/>
<evidence type="ECO:0000256" key="1">
    <source>
        <dbReference type="ARBA" id="ARBA00008918"/>
    </source>
</evidence>
<sequence length="256" mass="27848">MAAKKRSSRPYAESAGYSPKTPATGTSLVNVGPTERVLSTLAGAALAYAGIQSKSKAGGAALAALGTGLAFRGVAGYCPLNDVFGRDSAAKQPKPIEIKETFTVYRDIDRVYGYWRRFENLPNFMEHLESIEELDQRRSHWVARIPGGLGTVEWDSEVTRDEPNRLIAYQSLPGPQVDQSGEVRFRQAEGGKGTELQVVMHYRAPLGALGQGVAKLLNPALSELIRSDIRRFKMMMETGEVPTIEGQPSGRGHDKG</sequence>
<feature type="region of interest" description="Disordered" evidence="2">
    <location>
        <begin position="1"/>
        <end position="29"/>
    </location>
</feature>
<name>A0A4Z0P7W7_9BACT</name>
<feature type="domain" description="Inner membrane protein YgaP-like transmembrane" evidence="4">
    <location>
        <begin position="29"/>
        <end position="90"/>
    </location>
</feature>
<dbReference type="InterPro" id="IPR047137">
    <property type="entry name" value="ORF3"/>
</dbReference>
<accession>A0A4Z0P7W7</accession>
<dbReference type="PANTHER" id="PTHR33824">
    <property type="entry name" value="POLYKETIDE CYCLASE/DEHYDRASE AND LIPID TRANSPORT SUPERFAMILY PROTEIN"/>
    <property type="match status" value="1"/>
</dbReference>
<dbReference type="Pfam" id="PF11127">
    <property type="entry name" value="YgaP-like_TM"/>
    <property type="match status" value="1"/>
</dbReference>
<evidence type="ECO:0000259" key="3">
    <source>
        <dbReference type="Pfam" id="PF03364"/>
    </source>
</evidence>
<keyword evidence="6" id="KW-1185">Reference proteome</keyword>
<organism evidence="5 6">
    <name type="scientific">Hymenobacter fodinae</name>
    <dbReference type="NCBI Taxonomy" id="2510796"/>
    <lineage>
        <taxon>Bacteria</taxon>
        <taxon>Pseudomonadati</taxon>
        <taxon>Bacteroidota</taxon>
        <taxon>Cytophagia</taxon>
        <taxon>Cytophagales</taxon>
        <taxon>Hymenobacteraceae</taxon>
        <taxon>Hymenobacter</taxon>
    </lineage>
</organism>
<dbReference type="EMBL" id="SRLA01000002">
    <property type="protein sequence ID" value="TGE08443.1"/>
    <property type="molecule type" value="Genomic_DNA"/>
</dbReference>
<protein>
    <submittedName>
        <fullName evidence="5">SRPBCC family protein</fullName>
    </submittedName>
</protein>
<dbReference type="PANTHER" id="PTHR33824:SF7">
    <property type="entry name" value="POLYKETIDE CYCLASE_DEHYDRASE AND LIPID TRANSPORT SUPERFAMILY PROTEIN"/>
    <property type="match status" value="1"/>
</dbReference>
<comment type="similarity">
    <text evidence="1">Belongs to the ribosome association toxin RatA family.</text>
</comment>
<dbReference type="InterPro" id="IPR005031">
    <property type="entry name" value="COQ10_START"/>
</dbReference>
<dbReference type="RefSeq" id="WP_135434354.1">
    <property type="nucleotide sequence ID" value="NZ_SRLA01000002.1"/>
</dbReference>